<protein>
    <submittedName>
        <fullName evidence="2">Transposase</fullName>
    </submittedName>
</protein>
<name>A0ABV5R2C6_9ACTN</name>
<dbReference type="Proteomes" id="UP001589710">
    <property type="component" value="Unassembled WGS sequence"/>
</dbReference>
<accession>A0ABV5R2C6</accession>
<dbReference type="InterPro" id="IPR003346">
    <property type="entry name" value="Transposase_20"/>
</dbReference>
<feature type="domain" description="Transposase IS116/IS110/IS902 C-terminal" evidence="1">
    <location>
        <begin position="5"/>
        <end position="41"/>
    </location>
</feature>
<evidence type="ECO:0000313" key="3">
    <source>
        <dbReference type="Proteomes" id="UP001589710"/>
    </source>
</evidence>
<sequence length="49" mass="4724">MDRYGFGSDTAAALLIAAGGNPERTASEASCAALCGVSPADRGVTAGPP</sequence>
<comment type="caution">
    <text evidence="2">The sequence shown here is derived from an EMBL/GenBank/DDBJ whole genome shotgun (WGS) entry which is preliminary data.</text>
</comment>
<dbReference type="Pfam" id="PF02371">
    <property type="entry name" value="Transposase_20"/>
    <property type="match status" value="1"/>
</dbReference>
<organism evidence="2 3">
    <name type="scientific">Streptomyces yanii</name>
    <dbReference type="NCBI Taxonomy" id="78510"/>
    <lineage>
        <taxon>Bacteria</taxon>
        <taxon>Bacillati</taxon>
        <taxon>Actinomycetota</taxon>
        <taxon>Actinomycetes</taxon>
        <taxon>Kitasatosporales</taxon>
        <taxon>Streptomycetaceae</taxon>
        <taxon>Streptomyces</taxon>
    </lineage>
</organism>
<reference evidence="2 3" key="1">
    <citation type="submission" date="2024-09" db="EMBL/GenBank/DDBJ databases">
        <authorList>
            <person name="Sun Q."/>
            <person name="Mori K."/>
        </authorList>
    </citation>
    <scope>NUCLEOTIDE SEQUENCE [LARGE SCALE GENOMIC DNA]</scope>
    <source>
        <strain evidence="2 3">JCM 3331</strain>
    </source>
</reference>
<dbReference type="EMBL" id="JBHMCG010000031">
    <property type="protein sequence ID" value="MFB9571998.1"/>
    <property type="molecule type" value="Genomic_DNA"/>
</dbReference>
<evidence type="ECO:0000259" key="1">
    <source>
        <dbReference type="Pfam" id="PF02371"/>
    </source>
</evidence>
<keyword evidence="3" id="KW-1185">Reference proteome</keyword>
<gene>
    <name evidence="2" type="ORF">ACFFTL_06565</name>
</gene>
<evidence type="ECO:0000313" key="2">
    <source>
        <dbReference type="EMBL" id="MFB9571998.1"/>
    </source>
</evidence>
<proteinExistence type="predicted"/>
<dbReference type="RefSeq" id="WP_386143644.1">
    <property type="nucleotide sequence ID" value="NZ_JBHMCG010000031.1"/>
</dbReference>